<feature type="region of interest" description="Disordered" evidence="1">
    <location>
        <begin position="75"/>
        <end position="99"/>
    </location>
</feature>
<feature type="compositionally biased region" description="Gly residues" evidence="1">
    <location>
        <begin position="373"/>
        <end position="386"/>
    </location>
</feature>
<name>K0SRW5_THAOC</name>
<organism evidence="2 3">
    <name type="scientific">Thalassiosira oceanica</name>
    <name type="common">Marine diatom</name>
    <dbReference type="NCBI Taxonomy" id="159749"/>
    <lineage>
        <taxon>Eukaryota</taxon>
        <taxon>Sar</taxon>
        <taxon>Stramenopiles</taxon>
        <taxon>Ochrophyta</taxon>
        <taxon>Bacillariophyta</taxon>
        <taxon>Coscinodiscophyceae</taxon>
        <taxon>Thalassiosirophycidae</taxon>
        <taxon>Thalassiosirales</taxon>
        <taxon>Thalassiosiraceae</taxon>
        <taxon>Thalassiosira</taxon>
    </lineage>
</organism>
<dbReference type="AlphaFoldDB" id="K0SRW5"/>
<dbReference type="EMBL" id="AGNL01018020">
    <property type="protein sequence ID" value="EJK63771.1"/>
    <property type="molecule type" value="Genomic_DNA"/>
</dbReference>
<dbReference type="Proteomes" id="UP000266841">
    <property type="component" value="Unassembled WGS sequence"/>
</dbReference>
<evidence type="ECO:0000256" key="1">
    <source>
        <dbReference type="SAM" id="MobiDB-lite"/>
    </source>
</evidence>
<feature type="region of interest" description="Disordered" evidence="1">
    <location>
        <begin position="353"/>
        <end position="397"/>
    </location>
</feature>
<gene>
    <name evidence="2" type="ORF">THAOC_15557</name>
</gene>
<feature type="compositionally biased region" description="Basic residues" evidence="1">
    <location>
        <begin position="169"/>
        <end position="193"/>
    </location>
</feature>
<sequence length="514" mass="55482">MHYGSVIFSETPDHCCLFNCRVHGFEKMIALFGPYFLSLLGPLPPPRSHDELLFAGLWANIGWLGSPAAHLSNQIKSNQRKWPRGSQRRKKKPDPTRARCTSLDGHVIRCLSFELPSLVSASSDETSAIGVSLPLSEVAEIRQYPIAPLKGTSEKITNKERDLKQTLKGAKKKAKNKAKKAAATKKGTKKKARNASVGKQKTKAKTRQDTASGGNGANGGTHAADEDQTKNKDDKNTRSNNMVVSNASGLGGSSDPVSDSAEKFLEKFYNSWDSRGGRKNKNNRGGGRNNNVRRGNKGRGRRRKRQRPGQGWSGGKPVEDHDNWQSGGSIWDSCPCTYVDAPSWWGGSSSWNSGGRSLAGSGSKAGKAEYGRGDVGGGGKGSGIGDSGHDWNDGGGKGWDNGGGYDWNDGGGKGWGGGGGKGMIKVCTCMPTYFPTLFPTQLPTTLDPTNLPTTFMPTTSPELELRWTRLYTRLCPQRMNRHFGANDGRYLNYANAFPNIGAYAVSITVAVRLP</sequence>
<feature type="compositionally biased region" description="Basic and acidic residues" evidence="1">
    <location>
        <begin position="223"/>
        <end position="237"/>
    </location>
</feature>
<feature type="region of interest" description="Disordered" evidence="1">
    <location>
        <begin position="166"/>
        <end position="259"/>
    </location>
</feature>
<keyword evidence="3" id="KW-1185">Reference proteome</keyword>
<accession>K0SRW5</accession>
<feature type="compositionally biased region" description="Basic residues" evidence="1">
    <location>
        <begin position="294"/>
        <end position="307"/>
    </location>
</feature>
<feature type="region of interest" description="Disordered" evidence="1">
    <location>
        <begin position="272"/>
        <end position="326"/>
    </location>
</feature>
<comment type="caution">
    <text evidence="2">The sequence shown here is derived from an EMBL/GenBank/DDBJ whole genome shotgun (WGS) entry which is preliminary data.</text>
</comment>
<reference evidence="2 3" key="1">
    <citation type="journal article" date="2012" name="Genome Biol.">
        <title>Genome and low-iron response of an oceanic diatom adapted to chronic iron limitation.</title>
        <authorList>
            <person name="Lommer M."/>
            <person name="Specht M."/>
            <person name="Roy A.S."/>
            <person name="Kraemer L."/>
            <person name="Andreson R."/>
            <person name="Gutowska M.A."/>
            <person name="Wolf J."/>
            <person name="Bergner S.V."/>
            <person name="Schilhabel M.B."/>
            <person name="Klostermeier U.C."/>
            <person name="Beiko R.G."/>
            <person name="Rosenstiel P."/>
            <person name="Hippler M."/>
            <person name="Laroche J."/>
        </authorList>
    </citation>
    <scope>NUCLEOTIDE SEQUENCE [LARGE SCALE GENOMIC DNA]</scope>
    <source>
        <strain evidence="2 3">CCMP1005</strain>
    </source>
</reference>
<evidence type="ECO:0000313" key="3">
    <source>
        <dbReference type="Proteomes" id="UP000266841"/>
    </source>
</evidence>
<proteinExistence type="predicted"/>
<feature type="compositionally biased region" description="Basic residues" evidence="1">
    <location>
        <begin position="78"/>
        <end position="92"/>
    </location>
</feature>
<feature type="compositionally biased region" description="Polar residues" evidence="1">
    <location>
        <begin position="238"/>
        <end position="248"/>
    </location>
</feature>
<evidence type="ECO:0000313" key="2">
    <source>
        <dbReference type="EMBL" id="EJK63771.1"/>
    </source>
</evidence>
<dbReference type="OMA" id="AGLWANI"/>
<protein>
    <submittedName>
        <fullName evidence="2">Uncharacterized protein</fullName>
    </submittedName>
</protein>